<comment type="caution">
    <text evidence="2">The sequence shown here is derived from an EMBL/GenBank/DDBJ whole genome shotgun (WGS) entry which is preliminary data.</text>
</comment>
<dbReference type="Pfam" id="PF10323">
    <property type="entry name" value="7TM_GPCR_Srv"/>
    <property type="match status" value="1"/>
</dbReference>
<feature type="transmembrane region" description="Helical" evidence="1">
    <location>
        <begin position="151"/>
        <end position="181"/>
    </location>
</feature>
<organism evidence="2 3">
    <name type="scientific">Caenorhabditis auriculariae</name>
    <dbReference type="NCBI Taxonomy" id="2777116"/>
    <lineage>
        <taxon>Eukaryota</taxon>
        <taxon>Metazoa</taxon>
        <taxon>Ecdysozoa</taxon>
        <taxon>Nematoda</taxon>
        <taxon>Chromadorea</taxon>
        <taxon>Rhabditida</taxon>
        <taxon>Rhabditina</taxon>
        <taxon>Rhabditomorpha</taxon>
        <taxon>Rhabditoidea</taxon>
        <taxon>Rhabditidae</taxon>
        <taxon>Peloderinae</taxon>
        <taxon>Caenorhabditis</taxon>
    </lineage>
</organism>
<sequence length="244" mass="28138">MTSPPELVDVTTLNPVEFELNPELVYVVEHLFFAAWCFTVPFYIFLMFFMIEAQRKGVADLASPFFKICITSGVIDLITLLNNYFGAVFAKWGFFHSFYLFFGISYAHLYLYIAWSTGVCQAMSVSVLATNRLSAILVPQRYQKIWFGRNFWVAVSLQFVPGFIVVGVQLTLLLFFSLKVFKFISFTVEQFYIFYNCMSDIYASVNPYLLLIFSDSLRSYILIRLGLKKVVTRTVTVNSIHCKI</sequence>
<gene>
    <name evidence="2" type="ORF">CAUJ_LOCUS15148</name>
</gene>
<evidence type="ECO:0000256" key="1">
    <source>
        <dbReference type="SAM" id="Phobius"/>
    </source>
</evidence>
<dbReference type="OrthoDB" id="5798218at2759"/>
<keyword evidence="1" id="KW-0812">Transmembrane</keyword>
<keyword evidence="3" id="KW-1185">Reference proteome</keyword>
<evidence type="ECO:0000313" key="3">
    <source>
        <dbReference type="Proteomes" id="UP000835052"/>
    </source>
</evidence>
<evidence type="ECO:0000313" key="2">
    <source>
        <dbReference type="EMBL" id="CAD6199244.1"/>
    </source>
</evidence>
<feature type="transmembrane region" description="Helical" evidence="1">
    <location>
        <begin position="31"/>
        <end position="53"/>
    </location>
</feature>
<dbReference type="InterPro" id="IPR019426">
    <property type="entry name" value="7TM_GPCR_serpentine_rcpt_Srv"/>
</dbReference>
<dbReference type="EMBL" id="CAJGYM010000162">
    <property type="protein sequence ID" value="CAD6199244.1"/>
    <property type="molecule type" value="Genomic_DNA"/>
</dbReference>
<proteinExistence type="predicted"/>
<dbReference type="PANTHER" id="PTHR31748">
    <property type="entry name" value="SERPENTINE RECEPTOR, CLASS V"/>
    <property type="match status" value="1"/>
</dbReference>
<evidence type="ECO:0008006" key="4">
    <source>
        <dbReference type="Google" id="ProtNLM"/>
    </source>
</evidence>
<feature type="transmembrane region" description="Helical" evidence="1">
    <location>
        <begin position="201"/>
        <end position="223"/>
    </location>
</feature>
<dbReference type="AlphaFoldDB" id="A0A8S1HTT8"/>
<reference evidence="2" key="1">
    <citation type="submission" date="2020-10" db="EMBL/GenBank/DDBJ databases">
        <authorList>
            <person name="Kikuchi T."/>
        </authorList>
    </citation>
    <scope>NUCLEOTIDE SEQUENCE</scope>
    <source>
        <strain evidence="2">NKZ352</strain>
    </source>
</reference>
<feature type="transmembrane region" description="Helical" evidence="1">
    <location>
        <begin position="65"/>
        <end position="89"/>
    </location>
</feature>
<dbReference type="PANTHER" id="PTHR31748:SF0">
    <property type="entry name" value="G-PROTEIN COUPLED RECEPTORS FAMILY 1 PROFILE DOMAIN-CONTAINING PROTEIN-RELATED"/>
    <property type="match status" value="1"/>
</dbReference>
<keyword evidence="1" id="KW-1133">Transmembrane helix</keyword>
<keyword evidence="1" id="KW-0472">Membrane</keyword>
<protein>
    <recommendedName>
        <fullName evidence="4">Serpentine receptor class gamma</fullName>
    </recommendedName>
</protein>
<dbReference type="Proteomes" id="UP000835052">
    <property type="component" value="Unassembled WGS sequence"/>
</dbReference>
<accession>A0A8S1HTT8</accession>
<name>A0A8S1HTT8_9PELO</name>